<accession>A1SXH2</accession>
<dbReference type="HOGENOM" id="CLU_083563_0_0_6"/>
<dbReference type="STRING" id="357804.Ping_2456"/>
<dbReference type="InterPro" id="IPR036691">
    <property type="entry name" value="Endo/exonu/phosph_ase_sf"/>
</dbReference>
<dbReference type="RefSeq" id="WP_011770747.1">
    <property type="nucleotide sequence ID" value="NC_008709.1"/>
</dbReference>
<dbReference type="SUPFAM" id="SSF56219">
    <property type="entry name" value="DNase I-like"/>
    <property type="match status" value="1"/>
</dbReference>
<dbReference type="AlphaFoldDB" id="A1SXH2"/>
<keyword evidence="2" id="KW-0255">Endonuclease</keyword>
<dbReference type="NCBIfam" id="NF003842">
    <property type="entry name" value="PRK05421.1-4"/>
    <property type="match status" value="1"/>
</dbReference>
<feature type="domain" description="Endonuclease/exonuclease/phosphatase" evidence="1">
    <location>
        <begin position="50"/>
        <end position="257"/>
    </location>
</feature>
<organism evidence="2 3">
    <name type="scientific">Psychromonas ingrahamii (strain DSM 17664 / CCUG 51855 / 37)</name>
    <dbReference type="NCBI Taxonomy" id="357804"/>
    <lineage>
        <taxon>Bacteria</taxon>
        <taxon>Pseudomonadati</taxon>
        <taxon>Pseudomonadota</taxon>
        <taxon>Gammaproteobacteria</taxon>
        <taxon>Alteromonadales</taxon>
        <taxon>Psychromonadaceae</taxon>
        <taxon>Psychromonas</taxon>
    </lineage>
</organism>
<dbReference type="EMBL" id="CP000510">
    <property type="protein sequence ID" value="ABM04187.1"/>
    <property type="molecule type" value="Genomic_DNA"/>
</dbReference>
<evidence type="ECO:0000259" key="1">
    <source>
        <dbReference type="Pfam" id="PF03372"/>
    </source>
</evidence>
<dbReference type="KEGG" id="pin:Ping_2456"/>
<proteinExistence type="predicted"/>
<protein>
    <submittedName>
        <fullName evidence="2">Endonuclease/exonuclease/phosphatase</fullName>
    </submittedName>
</protein>
<dbReference type="InterPro" id="IPR005135">
    <property type="entry name" value="Endo/exonuclease/phosphatase"/>
</dbReference>
<dbReference type="GO" id="GO:0004519">
    <property type="term" value="F:endonuclease activity"/>
    <property type="evidence" value="ECO:0007669"/>
    <property type="project" value="UniProtKB-KW"/>
</dbReference>
<evidence type="ECO:0000313" key="2">
    <source>
        <dbReference type="EMBL" id="ABM04187.1"/>
    </source>
</evidence>
<reference evidence="2 3" key="1">
    <citation type="submission" date="2007-01" db="EMBL/GenBank/DDBJ databases">
        <title>Complete sequence of Psychromonas ingrahamii 37.</title>
        <authorList>
            <consortium name="US DOE Joint Genome Institute"/>
            <person name="Copeland A."/>
            <person name="Lucas S."/>
            <person name="Lapidus A."/>
            <person name="Barry K."/>
            <person name="Detter J.C."/>
            <person name="Glavina del Rio T."/>
            <person name="Hammon N."/>
            <person name="Israni S."/>
            <person name="Dalin E."/>
            <person name="Tice H."/>
            <person name="Pitluck S."/>
            <person name="Thompson L.S."/>
            <person name="Brettin T."/>
            <person name="Bruce D."/>
            <person name="Han C."/>
            <person name="Tapia R."/>
            <person name="Schmutz J."/>
            <person name="Larimer F."/>
            <person name="Land M."/>
            <person name="Hauser L."/>
            <person name="Kyrpides N."/>
            <person name="Ivanova N."/>
            <person name="Staley J."/>
            <person name="Richardson P."/>
        </authorList>
    </citation>
    <scope>NUCLEOTIDE SEQUENCE [LARGE SCALE GENOMIC DNA]</scope>
    <source>
        <strain evidence="2 3">37</strain>
    </source>
</reference>
<dbReference type="Pfam" id="PF03372">
    <property type="entry name" value="Exo_endo_phos"/>
    <property type="match status" value="1"/>
</dbReference>
<dbReference type="Proteomes" id="UP000000639">
    <property type="component" value="Chromosome"/>
</dbReference>
<gene>
    <name evidence="2" type="ordered locus">Ping_2456</name>
</gene>
<name>A1SXH2_PSYIN</name>
<keyword evidence="3" id="KW-1185">Reference proteome</keyword>
<keyword evidence="2" id="KW-0269">Exonuclease</keyword>
<dbReference type="Gene3D" id="3.60.10.10">
    <property type="entry name" value="Endonuclease/exonuclease/phosphatase"/>
    <property type="match status" value="1"/>
</dbReference>
<evidence type="ECO:0000313" key="3">
    <source>
        <dbReference type="Proteomes" id="UP000000639"/>
    </source>
</evidence>
<sequence length="279" mass="31749">MYKAPTNCCINAHERSTDPKGSLIFTPRIFPQRLAHQQHNLSDTFSLIVWNIHKENLHPQFIENFETLIQEYPCDFLLFQEVKFPKKIASVLDAFSYAMASNIETSQHIYGVLTATKIAFTTISSHLTHQREVGLITHKSMLITHHKLPDGRTLHIVNIHGINFVSIKGFIKELEKIKAVLHSCSGPIIVAGDFNNWTKKRIMALETFQHALGLEKADIQEGHHVKHIFAKPLDHIFYRELKLLQAEAIDTKKISDHNPIYATFSVIRDSGKVAEAAEV</sequence>
<keyword evidence="2" id="KW-0540">Nuclease</keyword>
<dbReference type="eggNOG" id="COG3021">
    <property type="taxonomic scope" value="Bacteria"/>
</dbReference>
<dbReference type="GO" id="GO:0004527">
    <property type="term" value="F:exonuclease activity"/>
    <property type="evidence" value="ECO:0007669"/>
    <property type="project" value="UniProtKB-KW"/>
</dbReference>
<keyword evidence="2" id="KW-0378">Hydrolase</keyword>